<dbReference type="AlphaFoldDB" id="A0AAF0UUC4"/>
<dbReference type="EMBL" id="CP133621">
    <property type="protein sequence ID" value="WMV52945.1"/>
    <property type="molecule type" value="Genomic_DNA"/>
</dbReference>
<protein>
    <submittedName>
        <fullName evidence="1">Uncharacterized protein</fullName>
    </submittedName>
</protein>
<gene>
    <name evidence="1" type="ORF">MTR67_046330</name>
</gene>
<organism evidence="1 2">
    <name type="scientific">Solanum verrucosum</name>
    <dbReference type="NCBI Taxonomy" id="315347"/>
    <lineage>
        <taxon>Eukaryota</taxon>
        <taxon>Viridiplantae</taxon>
        <taxon>Streptophyta</taxon>
        <taxon>Embryophyta</taxon>
        <taxon>Tracheophyta</taxon>
        <taxon>Spermatophyta</taxon>
        <taxon>Magnoliopsida</taxon>
        <taxon>eudicotyledons</taxon>
        <taxon>Gunneridae</taxon>
        <taxon>Pentapetalae</taxon>
        <taxon>asterids</taxon>
        <taxon>lamiids</taxon>
        <taxon>Solanales</taxon>
        <taxon>Solanaceae</taxon>
        <taxon>Solanoideae</taxon>
        <taxon>Solaneae</taxon>
        <taxon>Solanum</taxon>
    </lineage>
</organism>
<name>A0AAF0UUC4_SOLVR</name>
<evidence type="ECO:0000313" key="1">
    <source>
        <dbReference type="EMBL" id="WMV52945.1"/>
    </source>
</evidence>
<sequence>MMFVKNLMTINYASILSEQILKVLLLIRKVWHISCYNCI</sequence>
<keyword evidence="2" id="KW-1185">Reference proteome</keyword>
<evidence type="ECO:0000313" key="2">
    <source>
        <dbReference type="Proteomes" id="UP001234989"/>
    </source>
</evidence>
<reference evidence="1" key="1">
    <citation type="submission" date="2023-08" db="EMBL/GenBank/DDBJ databases">
        <title>A de novo genome assembly of Solanum verrucosum Schlechtendal, a Mexican diploid species geographically isolated from the other diploid A-genome species in potato relatives.</title>
        <authorList>
            <person name="Hosaka K."/>
        </authorList>
    </citation>
    <scope>NUCLEOTIDE SEQUENCE</scope>
    <source>
        <tissue evidence="1">Young leaves</tissue>
    </source>
</reference>
<accession>A0AAF0UUC4</accession>
<proteinExistence type="predicted"/>
<dbReference type="Proteomes" id="UP001234989">
    <property type="component" value="Chromosome 10"/>
</dbReference>